<dbReference type="GO" id="GO:0007548">
    <property type="term" value="P:sex differentiation"/>
    <property type="evidence" value="ECO:0007669"/>
    <property type="project" value="TreeGrafter"/>
</dbReference>
<dbReference type="InterPro" id="IPR001275">
    <property type="entry name" value="DM_DNA-bd"/>
</dbReference>
<feature type="DNA-binding region" description="DM" evidence="5">
    <location>
        <begin position="35"/>
        <end position="82"/>
    </location>
</feature>
<dbReference type="Proteomes" id="UP000504635">
    <property type="component" value="Unplaced"/>
</dbReference>
<evidence type="ECO:0000256" key="2">
    <source>
        <dbReference type="ARBA" id="ARBA00022833"/>
    </source>
</evidence>
<dbReference type="PANTHER" id="PTHR12322:SF116">
    <property type="entry name" value="DOUBLESEX-MAB RELATED 99B"/>
    <property type="match status" value="1"/>
</dbReference>
<dbReference type="Gene3D" id="1.10.8.10">
    <property type="entry name" value="DNA helicase RuvA subunit, C-terminal domain"/>
    <property type="match status" value="3"/>
</dbReference>
<dbReference type="GO" id="GO:0005634">
    <property type="term" value="C:nucleus"/>
    <property type="evidence" value="ECO:0007669"/>
    <property type="project" value="UniProtKB-SubCell"/>
</dbReference>
<feature type="region of interest" description="Disordered" evidence="6">
    <location>
        <begin position="1"/>
        <end position="35"/>
    </location>
</feature>
<dbReference type="InterPro" id="IPR036407">
    <property type="entry name" value="DM_DNA-bd_sf"/>
</dbReference>
<dbReference type="SMART" id="SM00301">
    <property type="entry name" value="DM"/>
    <property type="match status" value="1"/>
</dbReference>
<gene>
    <name evidence="9" type="primary">LOC115889412</name>
</gene>
<evidence type="ECO:0000256" key="5">
    <source>
        <dbReference type="PROSITE-ProRule" id="PRU00070"/>
    </source>
</evidence>
<dbReference type="Pfam" id="PF00751">
    <property type="entry name" value="DM"/>
    <property type="match status" value="1"/>
</dbReference>
<dbReference type="GO" id="GO:0000981">
    <property type="term" value="F:DNA-binding transcription factor activity, RNA polymerase II-specific"/>
    <property type="evidence" value="ECO:0007669"/>
    <property type="project" value="TreeGrafter"/>
</dbReference>
<dbReference type="FunFam" id="4.10.1040.10:FF:000001">
    <property type="entry name" value="doublesex- and mab-3-related transcription factor 1"/>
    <property type="match status" value="1"/>
</dbReference>
<dbReference type="SUPFAM" id="SSF82927">
    <property type="entry name" value="Cysteine-rich DNA binding domain, (DM domain)"/>
    <property type="match status" value="1"/>
</dbReference>
<dbReference type="PROSITE" id="PS50809">
    <property type="entry name" value="DM_2"/>
    <property type="match status" value="1"/>
</dbReference>
<keyword evidence="1 5" id="KW-0479">Metal-binding</keyword>
<dbReference type="InterPro" id="IPR026607">
    <property type="entry name" value="DMRT"/>
</dbReference>
<dbReference type="Pfam" id="PF08828">
    <property type="entry name" value="DSX_dimer"/>
    <property type="match status" value="2"/>
</dbReference>
<evidence type="ECO:0000259" key="7">
    <source>
        <dbReference type="PROSITE" id="PS50809"/>
    </source>
</evidence>
<keyword evidence="8" id="KW-1185">Reference proteome</keyword>
<dbReference type="GeneID" id="115889412"/>
<evidence type="ECO:0000313" key="9">
    <source>
        <dbReference type="RefSeq" id="XP_030765260.1"/>
    </source>
</evidence>
<dbReference type="OrthoDB" id="5842031at2759"/>
<dbReference type="GO" id="GO:0000978">
    <property type="term" value="F:RNA polymerase II cis-regulatory region sequence-specific DNA binding"/>
    <property type="evidence" value="ECO:0007669"/>
    <property type="project" value="TreeGrafter"/>
</dbReference>
<feature type="domain" description="DM" evidence="7">
    <location>
        <begin position="35"/>
        <end position="82"/>
    </location>
</feature>
<evidence type="ECO:0000256" key="6">
    <source>
        <dbReference type="SAM" id="MobiDB-lite"/>
    </source>
</evidence>
<evidence type="ECO:0000256" key="4">
    <source>
        <dbReference type="ARBA" id="ARBA00023242"/>
    </source>
</evidence>
<protein>
    <submittedName>
        <fullName evidence="9">Uncharacterized protein LOC115889412 isoform X2</fullName>
    </submittedName>
</protein>
<keyword evidence="2 5" id="KW-0862">Zinc</keyword>
<comment type="subcellular location">
    <subcellularLocation>
        <location evidence="5">Nucleus</location>
    </subcellularLocation>
</comment>
<dbReference type="Gene3D" id="4.10.1040.10">
    <property type="entry name" value="DM DNA-binding domain"/>
    <property type="match status" value="1"/>
</dbReference>
<sequence>MSSDSPSDFDTKKTLPGGGSTSSSSSSAPRTPPNCARCRNHRKKIALKGHKRYCMYRTCKCEKCRLTSERQRVMAMQTALRRAQAQDEAMMRNGNLDLGMIQMPQKTPSPVQNADLAIVDCDSSVSSQCSNPSPHGAGALVVRRRQSPVMTVPATSTSMPMAIPGDLQTYEYKPHQNADLLEDCQKLLDKFNYPWEMMPLMYTILRDAKGDLEEASRRIDEGDRDGKKTVELYLLCEENKDKFQHHDHMVWLICVIFKEAEGTYQDIQKQIESAQECTDLSDGCQRLLDKFNYFKDMRPLINVILKYSRGDWKKASQRIEEGQVAGQSASNLLGLCAKIKDRFQHHFRMVLLVYVIYKYAKEDHEEALKQICTAHLEVGKAIRDIRYSYELSCARLCPRLYTSAAPIYSPLHMSSFPMYQPYVQTPVLLVPPLPCSTSSPSPSSNPPQQLTYYTPDAEVVQTVPILNQPNYYVKENKIVL</sequence>
<keyword evidence="4 5" id="KW-0539">Nucleus</keyword>
<evidence type="ECO:0000256" key="1">
    <source>
        <dbReference type="ARBA" id="ARBA00022723"/>
    </source>
</evidence>
<dbReference type="SMART" id="SM01143">
    <property type="entry name" value="DSX_dimer"/>
    <property type="match status" value="3"/>
</dbReference>
<dbReference type="PROSITE" id="PS40000">
    <property type="entry name" value="DM_1"/>
    <property type="match status" value="1"/>
</dbReference>
<accession>A0A6J2YR50</accession>
<organism evidence="8 9">
    <name type="scientific">Sitophilus oryzae</name>
    <name type="common">Rice weevil</name>
    <name type="synonym">Curculio oryzae</name>
    <dbReference type="NCBI Taxonomy" id="7048"/>
    <lineage>
        <taxon>Eukaryota</taxon>
        <taxon>Metazoa</taxon>
        <taxon>Ecdysozoa</taxon>
        <taxon>Arthropoda</taxon>
        <taxon>Hexapoda</taxon>
        <taxon>Insecta</taxon>
        <taxon>Pterygota</taxon>
        <taxon>Neoptera</taxon>
        <taxon>Endopterygota</taxon>
        <taxon>Coleoptera</taxon>
        <taxon>Polyphaga</taxon>
        <taxon>Cucujiformia</taxon>
        <taxon>Curculionidae</taxon>
        <taxon>Dryophthorinae</taxon>
        <taxon>Sitophilus</taxon>
    </lineage>
</organism>
<reference evidence="9" key="1">
    <citation type="submission" date="2025-08" db="UniProtKB">
        <authorList>
            <consortium name="RefSeq"/>
        </authorList>
    </citation>
    <scope>IDENTIFICATION</scope>
    <source>
        <tissue evidence="9">Gonads</tissue>
    </source>
</reference>
<dbReference type="GO" id="GO:0046872">
    <property type="term" value="F:metal ion binding"/>
    <property type="evidence" value="ECO:0007669"/>
    <property type="project" value="UniProtKB-KW"/>
</dbReference>
<dbReference type="InterPro" id="IPR014932">
    <property type="entry name" value="DSX_dimer"/>
</dbReference>
<name>A0A6J2YR50_SITOR</name>
<dbReference type="RefSeq" id="XP_030765260.1">
    <property type="nucleotide sequence ID" value="XM_030909400.1"/>
</dbReference>
<dbReference type="PANTHER" id="PTHR12322">
    <property type="entry name" value="DOUBLESEX AND MAB-3 RELATED TRANSCRIPTION FACTOR DMRT"/>
    <property type="match status" value="1"/>
</dbReference>
<evidence type="ECO:0000256" key="3">
    <source>
        <dbReference type="ARBA" id="ARBA00023125"/>
    </source>
</evidence>
<keyword evidence="3 5" id="KW-0238">DNA-binding</keyword>
<proteinExistence type="predicted"/>
<evidence type="ECO:0000313" key="8">
    <source>
        <dbReference type="Proteomes" id="UP000504635"/>
    </source>
</evidence>
<dbReference type="AlphaFoldDB" id="A0A6J2YR50"/>